<keyword evidence="2" id="KW-1185">Reference proteome</keyword>
<evidence type="ECO:0000313" key="2">
    <source>
        <dbReference type="Proteomes" id="UP001596113"/>
    </source>
</evidence>
<reference evidence="2" key="1">
    <citation type="journal article" date="2019" name="Int. J. Syst. Evol. Microbiol.">
        <title>The Global Catalogue of Microorganisms (GCM) 10K type strain sequencing project: providing services to taxonomists for standard genome sequencing and annotation.</title>
        <authorList>
            <consortium name="The Broad Institute Genomics Platform"/>
            <consortium name="The Broad Institute Genome Sequencing Center for Infectious Disease"/>
            <person name="Wu L."/>
            <person name="Ma J."/>
        </authorList>
    </citation>
    <scope>NUCLEOTIDE SEQUENCE [LARGE SCALE GENOMIC DNA]</scope>
    <source>
        <strain evidence="2">CGMCC 1.18575</strain>
    </source>
</reference>
<dbReference type="Proteomes" id="UP001596113">
    <property type="component" value="Unassembled WGS sequence"/>
</dbReference>
<protein>
    <submittedName>
        <fullName evidence="1">Spo0E family sporulation regulatory protein-aspartic acid phosphatase</fullName>
    </submittedName>
</protein>
<dbReference type="InterPro" id="IPR036638">
    <property type="entry name" value="HLH_DNA-bd_sf"/>
</dbReference>
<proteinExistence type="predicted"/>
<sequence length="85" mass="9805">MSGKSRTLRRKIERLRAEMMFAYMQNGEGLCDEEVLVLSQRLDELLNDYEKCLKEERASIWVSRFHAHSISPAEAKIGQASMLCV</sequence>
<gene>
    <name evidence="1" type="ORF">ACFPOF_22890</name>
</gene>
<dbReference type="InterPro" id="IPR037208">
    <property type="entry name" value="Spo0E-like_sf"/>
</dbReference>
<comment type="caution">
    <text evidence="1">The sequence shown here is derived from an EMBL/GenBank/DDBJ whole genome shotgun (WGS) entry which is preliminary data.</text>
</comment>
<dbReference type="EMBL" id="JBHSMI010000029">
    <property type="protein sequence ID" value="MFC5405601.1"/>
    <property type="molecule type" value="Genomic_DNA"/>
</dbReference>
<evidence type="ECO:0000313" key="1">
    <source>
        <dbReference type="EMBL" id="MFC5405601.1"/>
    </source>
</evidence>
<dbReference type="Pfam" id="PF09388">
    <property type="entry name" value="SpoOE-like"/>
    <property type="match status" value="1"/>
</dbReference>
<dbReference type="Gene3D" id="4.10.280.10">
    <property type="entry name" value="Helix-loop-helix DNA-binding domain"/>
    <property type="match status" value="1"/>
</dbReference>
<accession>A0ABW0HZI4</accession>
<dbReference type="SUPFAM" id="SSF140500">
    <property type="entry name" value="BAS1536-like"/>
    <property type="match status" value="1"/>
</dbReference>
<name>A0ABW0HZI4_9BACL</name>
<organism evidence="1 2">
    <name type="scientific">Cohnella soli</name>
    <dbReference type="NCBI Taxonomy" id="425005"/>
    <lineage>
        <taxon>Bacteria</taxon>
        <taxon>Bacillati</taxon>
        <taxon>Bacillota</taxon>
        <taxon>Bacilli</taxon>
        <taxon>Bacillales</taxon>
        <taxon>Paenibacillaceae</taxon>
        <taxon>Cohnella</taxon>
    </lineage>
</organism>
<dbReference type="RefSeq" id="WP_378136969.1">
    <property type="nucleotide sequence ID" value="NZ_JBHSMI010000029.1"/>
</dbReference>
<dbReference type="InterPro" id="IPR018540">
    <property type="entry name" value="Spo0E-like"/>
</dbReference>